<name>A0AAV3UND8_9EURY</name>
<dbReference type="RefSeq" id="WP_227773432.1">
    <property type="nucleotide sequence ID" value="NZ_BAABKX010000018.1"/>
</dbReference>
<accession>A0AAV3UND8</accession>
<evidence type="ECO:0000259" key="2">
    <source>
        <dbReference type="PROSITE" id="PS50263"/>
    </source>
</evidence>
<dbReference type="AlphaFoldDB" id="A0AAV3UND8"/>
<keyword evidence="4" id="KW-1185">Reference proteome</keyword>
<sequence length="368" mass="41194">MAKIEQYTAVGLSPTVWGATERSDIQKNLDHIHDNLKAATWLSSLELPVKLAVIPEGALQGFTDEVMDMDHATYADEIAIDIPGDETNTLGEYATEFETYIVASAKEKAEPKFPNKFFNTAFIINPDGDIILKHRKVTPLLPVERSVSPHDVWDAWVAEYGRDLDAFFPVADTDIGRLGISLAIEGAYPEYVRGLAMNGAEVICRISCPEPLVANDGWRIQNRARALDNTAYLVAPNLGTYYLTPDEETPVDTFGGGSMVVNHRGDVLAEHDYGAGSSYVGAPIDIEGLREHRTRSPLTNWLKDLRTELCQVIYDRELYPKNRYLDAQPPRHDKYAEEVTQARIDSMIEQDIWVPPYQDRGEANEPIE</sequence>
<evidence type="ECO:0000256" key="1">
    <source>
        <dbReference type="ARBA" id="ARBA00022801"/>
    </source>
</evidence>
<feature type="domain" description="CN hydrolase" evidence="2">
    <location>
        <begin position="5"/>
        <end position="286"/>
    </location>
</feature>
<dbReference type="Gene3D" id="3.60.110.10">
    <property type="entry name" value="Carbon-nitrogen hydrolase"/>
    <property type="match status" value="1"/>
</dbReference>
<dbReference type="InterPro" id="IPR003010">
    <property type="entry name" value="C-N_Hydrolase"/>
</dbReference>
<comment type="caution">
    <text evidence="3">The sequence shown here is derived from an EMBL/GenBank/DDBJ whole genome shotgun (WGS) entry which is preliminary data.</text>
</comment>
<proteinExistence type="predicted"/>
<dbReference type="CDD" id="cd07582">
    <property type="entry name" value="nitrilase_4"/>
    <property type="match status" value="1"/>
</dbReference>
<dbReference type="Pfam" id="PF00795">
    <property type="entry name" value="CN_hydrolase"/>
    <property type="match status" value="1"/>
</dbReference>
<dbReference type="PANTHER" id="PTHR43674">
    <property type="entry name" value="NITRILASE C965.09-RELATED"/>
    <property type="match status" value="1"/>
</dbReference>
<keyword evidence="1 3" id="KW-0378">Hydrolase</keyword>
<dbReference type="PANTHER" id="PTHR43674:SF16">
    <property type="entry name" value="CARBON-NITROGEN FAMILY, PUTATIVE (AFU_ORTHOLOGUE AFUA_5G02350)-RELATED"/>
    <property type="match status" value="1"/>
</dbReference>
<reference evidence="3 4" key="1">
    <citation type="journal article" date="2019" name="Int. J. Syst. Evol. Microbiol.">
        <title>The Global Catalogue of Microorganisms (GCM) 10K type strain sequencing project: providing services to taxonomists for standard genome sequencing and annotation.</title>
        <authorList>
            <consortium name="The Broad Institute Genomics Platform"/>
            <consortium name="The Broad Institute Genome Sequencing Center for Infectious Disease"/>
            <person name="Wu L."/>
            <person name="Ma J."/>
        </authorList>
    </citation>
    <scope>NUCLEOTIDE SEQUENCE [LARGE SCALE GENOMIC DNA]</scope>
    <source>
        <strain evidence="3 4">JCM 17504</strain>
    </source>
</reference>
<dbReference type="Proteomes" id="UP001501729">
    <property type="component" value="Unassembled WGS sequence"/>
</dbReference>
<dbReference type="InterPro" id="IPR036526">
    <property type="entry name" value="C-N_Hydrolase_sf"/>
</dbReference>
<evidence type="ECO:0000313" key="3">
    <source>
        <dbReference type="EMBL" id="GAA5060208.1"/>
    </source>
</evidence>
<dbReference type="InterPro" id="IPR050345">
    <property type="entry name" value="Aliph_Amidase/BUP"/>
</dbReference>
<organism evidence="3 4">
    <name type="scientific">Haladaptatus pallidirubidus</name>
    <dbReference type="NCBI Taxonomy" id="1008152"/>
    <lineage>
        <taxon>Archaea</taxon>
        <taxon>Methanobacteriati</taxon>
        <taxon>Methanobacteriota</taxon>
        <taxon>Stenosarchaea group</taxon>
        <taxon>Halobacteria</taxon>
        <taxon>Halobacteriales</taxon>
        <taxon>Haladaptataceae</taxon>
        <taxon>Haladaptatus</taxon>
    </lineage>
</organism>
<gene>
    <name evidence="3" type="ORF">GCM10025751_45100</name>
</gene>
<dbReference type="GeneID" id="68613629"/>
<dbReference type="EMBL" id="BAABKX010000018">
    <property type="protein sequence ID" value="GAA5060208.1"/>
    <property type="molecule type" value="Genomic_DNA"/>
</dbReference>
<dbReference type="SUPFAM" id="SSF56317">
    <property type="entry name" value="Carbon-nitrogen hydrolase"/>
    <property type="match status" value="1"/>
</dbReference>
<dbReference type="GO" id="GO:0016811">
    <property type="term" value="F:hydrolase activity, acting on carbon-nitrogen (but not peptide) bonds, in linear amides"/>
    <property type="evidence" value="ECO:0007669"/>
    <property type="project" value="TreeGrafter"/>
</dbReference>
<evidence type="ECO:0000313" key="4">
    <source>
        <dbReference type="Proteomes" id="UP001501729"/>
    </source>
</evidence>
<dbReference type="PROSITE" id="PS50263">
    <property type="entry name" value="CN_HYDROLASE"/>
    <property type="match status" value="1"/>
</dbReference>
<protein>
    <submittedName>
        <fullName evidence="3">Hydrolase</fullName>
    </submittedName>
</protein>